<dbReference type="GO" id="GO:0005886">
    <property type="term" value="C:plasma membrane"/>
    <property type="evidence" value="ECO:0007669"/>
    <property type="project" value="UniProtKB-SubCell"/>
</dbReference>
<dbReference type="Proteomes" id="UP000000383">
    <property type="component" value="Chromosome"/>
</dbReference>
<dbReference type="PANTHER" id="PTHR43483">
    <property type="entry name" value="MEMBRANE TRANSPORTER PROTEIN HI_0806-RELATED"/>
    <property type="match status" value="1"/>
</dbReference>
<evidence type="ECO:0000313" key="6">
    <source>
        <dbReference type="EMBL" id="ADI30194.1"/>
    </source>
</evidence>
<dbReference type="KEGG" id="meh:M301_1819"/>
<accession>D7DJF9</accession>
<feature type="transmembrane region" description="Helical" evidence="5">
    <location>
        <begin position="250"/>
        <end position="266"/>
    </location>
</feature>
<comment type="subcellular location">
    <subcellularLocation>
        <location evidence="5">Cell membrane</location>
        <topology evidence="5">Multi-pass membrane protein</topology>
    </subcellularLocation>
    <subcellularLocation>
        <location evidence="1">Membrane</location>
        <topology evidence="1">Multi-pass membrane protein</topology>
    </subcellularLocation>
</comment>
<evidence type="ECO:0000256" key="5">
    <source>
        <dbReference type="RuleBase" id="RU363041"/>
    </source>
</evidence>
<dbReference type="HOGENOM" id="CLU_045498_6_0_4"/>
<dbReference type="Pfam" id="PF01925">
    <property type="entry name" value="TauE"/>
    <property type="match status" value="1"/>
</dbReference>
<dbReference type="InterPro" id="IPR002781">
    <property type="entry name" value="TM_pro_TauE-like"/>
</dbReference>
<keyword evidence="4 5" id="KW-0472">Membrane</keyword>
<feature type="transmembrane region" description="Helical" evidence="5">
    <location>
        <begin position="7"/>
        <end position="37"/>
    </location>
</feature>
<dbReference type="PANTHER" id="PTHR43483:SF3">
    <property type="entry name" value="MEMBRANE TRANSPORTER PROTEIN HI_0806-RELATED"/>
    <property type="match status" value="1"/>
</dbReference>
<keyword evidence="2 5" id="KW-0812">Transmembrane</keyword>
<comment type="similarity">
    <text evidence="5">Belongs to the 4-toluene sulfonate uptake permease (TSUP) (TC 2.A.102) family.</text>
</comment>
<reference evidence="7" key="1">
    <citation type="submission" date="2010-05" db="EMBL/GenBank/DDBJ databases">
        <title>Complete sequence of Methylotenera sp. 301.</title>
        <authorList>
            <person name="Lucas S."/>
            <person name="Copeland A."/>
            <person name="Lapidus A."/>
            <person name="Cheng J.-F."/>
            <person name="Bruce D."/>
            <person name="Goodwin L."/>
            <person name="Pitluck S."/>
            <person name="Clum A."/>
            <person name="Land M."/>
            <person name="Hauser L."/>
            <person name="Kyrpides N."/>
            <person name="Ivanova N."/>
            <person name="Chistoservova L."/>
            <person name="Kalyuzhnaya M."/>
            <person name="Woyke T."/>
        </authorList>
    </citation>
    <scope>NUCLEOTIDE SEQUENCE [LARGE SCALE GENOMIC DNA]</scope>
    <source>
        <strain evidence="7">301</strain>
    </source>
</reference>
<organism evidence="6 7">
    <name type="scientific">Methylotenera versatilis (strain 301)</name>
    <dbReference type="NCBI Taxonomy" id="666681"/>
    <lineage>
        <taxon>Bacteria</taxon>
        <taxon>Pseudomonadati</taxon>
        <taxon>Pseudomonadota</taxon>
        <taxon>Betaproteobacteria</taxon>
        <taxon>Nitrosomonadales</taxon>
        <taxon>Methylophilaceae</taxon>
        <taxon>Methylotenera</taxon>
    </lineage>
</organism>
<evidence type="ECO:0000313" key="7">
    <source>
        <dbReference type="Proteomes" id="UP000000383"/>
    </source>
</evidence>
<evidence type="ECO:0000256" key="2">
    <source>
        <dbReference type="ARBA" id="ARBA00022692"/>
    </source>
</evidence>
<feature type="transmembrane region" description="Helical" evidence="5">
    <location>
        <begin position="108"/>
        <end position="127"/>
    </location>
</feature>
<evidence type="ECO:0000256" key="4">
    <source>
        <dbReference type="ARBA" id="ARBA00023136"/>
    </source>
</evidence>
<reference evidence="6 7" key="2">
    <citation type="journal article" date="2011" name="J. Bacteriol.">
        <title>Genomes of three methylotrophs from a single niche uncover genetic and metabolic divergence of Methylophilaceae.</title>
        <authorList>
            <person name="Lapidus A."/>
            <person name="Clum A."/>
            <person name="Labutti K."/>
            <person name="Kaluzhnaya M.G."/>
            <person name="Lim S."/>
            <person name="Beck D.A."/>
            <person name="Glavina Del Rio T."/>
            <person name="Nolan M."/>
            <person name="Mavromatis K."/>
            <person name="Huntemann M."/>
            <person name="Lucas S."/>
            <person name="Lidstrom M.E."/>
            <person name="Ivanova N."/>
            <person name="Chistoserdova L."/>
        </authorList>
    </citation>
    <scope>NUCLEOTIDE SEQUENCE [LARGE SCALE GENOMIC DNA]</scope>
    <source>
        <strain evidence="6 7">301</strain>
    </source>
</reference>
<dbReference type="EMBL" id="CP002056">
    <property type="protein sequence ID" value="ADI30194.1"/>
    <property type="molecule type" value="Genomic_DNA"/>
</dbReference>
<evidence type="ECO:0000256" key="1">
    <source>
        <dbReference type="ARBA" id="ARBA00004141"/>
    </source>
</evidence>
<dbReference type="OrthoDB" id="457670at2"/>
<dbReference type="AlphaFoldDB" id="D7DJF9"/>
<gene>
    <name evidence="6" type="ordered locus">M301_1819</name>
</gene>
<dbReference type="RefSeq" id="WP_013148506.1">
    <property type="nucleotide sequence ID" value="NC_014207.1"/>
</dbReference>
<keyword evidence="5" id="KW-1003">Cell membrane</keyword>
<keyword evidence="7" id="KW-1185">Reference proteome</keyword>
<feature type="transmembrane region" description="Helical" evidence="5">
    <location>
        <begin position="212"/>
        <end position="230"/>
    </location>
</feature>
<feature type="transmembrane region" description="Helical" evidence="5">
    <location>
        <begin position="180"/>
        <end position="200"/>
    </location>
</feature>
<dbReference type="STRING" id="666681.M301_1819"/>
<feature type="transmembrane region" description="Helical" evidence="5">
    <location>
        <begin position="139"/>
        <end position="168"/>
    </location>
</feature>
<sequence>MLNIEWIILYIALGSFVGFMSGLLGVGGGGLLVPLFASIFIYQGFSADSVVHLALGTSLACMIISSASSLRAHAYRGAVMWDVVKGMTPGIILGAFIATQIASHVNSSYIAIFFALFMALVALQTFIKWQPKPSHKPRTLLGLIMSGLGIGAISALAAVGGGFLTVVYLGYKNVDIKRSIGTSAAIGFPIAITGTIGYMINGWAATMDEPYTFGFIYIPAFLAISISSAISAPYGARRSHNMPEANLKKIFAIICMVLSIKMLVSFW</sequence>
<proteinExistence type="inferred from homology"/>
<feature type="transmembrane region" description="Helical" evidence="5">
    <location>
        <begin position="49"/>
        <end position="67"/>
    </location>
</feature>
<protein>
    <recommendedName>
        <fullName evidence="5">Probable membrane transporter protein</fullName>
    </recommendedName>
</protein>
<dbReference type="eggNOG" id="COG0730">
    <property type="taxonomic scope" value="Bacteria"/>
</dbReference>
<keyword evidence="3 5" id="KW-1133">Transmembrane helix</keyword>
<evidence type="ECO:0000256" key="3">
    <source>
        <dbReference type="ARBA" id="ARBA00022989"/>
    </source>
</evidence>
<name>D7DJF9_METV0</name>